<feature type="compositionally biased region" description="Pro residues" evidence="1">
    <location>
        <begin position="9"/>
        <end position="28"/>
    </location>
</feature>
<feature type="region of interest" description="Disordered" evidence="1">
    <location>
        <begin position="80"/>
        <end position="113"/>
    </location>
</feature>
<proteinExistence type="predicted"/>
<evidence type="ECO:0000313" key="3">
    <source>
        <dbReference type="Proteomes" id="UP000182658"/>
    </source>
</evidence>
<evidence type="ECO:0000313" key="2">
    <source>
        <dbReference type="EMBL" id="OIW24806.1"/>
    </source>
</evidence>
<accession>A0A1J7IBG6</accession>
<organism evidence="2 3">
    <name type="scientific">Coniochaeta ligniaria NRRL 30616</name>
    <dbReference type="NCBI Taxonomy" id="1408157"/>
    <lineage>
        <taxon>Eukaryota</taxon>
        <taxon>Fungi</taxon>
        <taxon>Dikarya</taxon>
        <taxon>Ascomycota</taxon>
        <taxon>Pezizomycotina</taxon>
        <taxon>Sordariomycetes</taxon>
        <taxon>Sordariomycetidae</taxon>
        <taxon>Coniochaetales</taxon>
        <taxon>Coniochaetaceae</taxon>
        <taxon>Coniochaeta</taxon>
    </lineage>
</organism>
<keyword evidence="3" id="KW-1185">Reference proteome</keyword>
<gene>
    <name evidence="2" type="ORF">CONLIGDRAFT_635943</name>
</gene>
<dbReference type="InParanoid" id="A0A1J7IBG6"/>
<evidence type="ECO:0000256" key="1">
    <source>
        <dbReference type="SAM" id="MobiDB-lite"/>
    </source>
</evidence>
<protein>
    <submittedName>
        <fullName evidence="2">Uncharacterized protein</fullName>
    </submittedName>
</protein>
<dbReference type="EMBL" id="KV875102">
    <property type="protein sequence ID" value="OIW24806.1"/>
    <property type="molecule type" value="Genomic_DNA"/>
</dbReference>
<name>A0A1J7IBG6_9PEZI</name>
<sequence length="113" mass="12261">MDGSGSPEKGPPIPPSIPPDWSPPPPEGPLICLSIKQITTTAAHGRFSIHSPGLPGLPARFLAAVVWLRLSAAFPLPCLPARGQTASPRNRQRPKHFPNFPQLRSEPIRRRTP</sequence>
<dbReference type="AlphaFoldDB" id="A0A1J7IBG6"/>
<reference evidence="2 3" key="1">
    <citation type="submission" date="2016-10" db="EMBL/GenBank/DDBJ databases">
        <title>Draft genome sequence of Coniochaeta ligniaria NRRL30616, a lignocellulolytic fungus for bioabatement of inhibitors in plant biomass hydrolysates.</title>
        <authorList>
            <consortium name="DOE Joint Genome Institute"/>
            <person name="Jimenez D.J."/>
            <person name="Hector R.E."/>
            <person name="Riley R."/>
            <person name="Sun H."/>
            <person name="Grigoriev I.V."/>
            <person name="Van Elsas J.D."/>
            <person name="Nichols N.N."/>
        </authorList>
    </citation>
    <scope>NUCLEOTIDE SEQUENCE [LARGE SCALE GENOMIC DNA]</scope>
    <source>
        <strain evidence="2 3">NRRL 30616</strain>
    </source>
</reference>
<dbReference type="Proteomes" id="UP000182658">
    <property type="component" value="Unassembled WGS sequence"/>
</dbReference>
<feature type="region of interest" description="Disordered" evidence="1">
    <location>
        <begin position="1"/>
        <end position="30"/>
    </location>
</feature>